<accession>A0ABV0YBF7</accession>
<feature type="compositionally biased region" description="Basic and acidic residues" evidence="1">
    <location>
        <begin position="51"/>
        <end position="61"/>
    </location>
</feature>
<feature type="non-terminal residue" evidence="2">
    <location>
        <position position="149"/>
    </location>
</feature>
<evidence type="ECO:0000313" key="2">
    <source>
        <dbReference type="EMBL" id="MEQ2290985.1"/>
    </source>
</evidence>
<reference evidence="2 3" key="1">
    <citation type="submission" date="2021-06" db="EMBL/GenBank/DDBJ databases">
        <authorList>
            <person name="Palmer J.M."/>
        </authorList>
    </citation>
    <scope>NUCLEOTIDE SEQUENCE [LARGE SCALE GENOMIC DNA]</scope>
    <source>
        <strain evidence="2 3">AS_MEX2019</strain>
        <tissue evidence="2">Muscle</tissue>
    </source>
</reference>
<evidence type="ECO:0000256" key="1">
    <source>
        <dbReference type="SAM" id="MobiDB-lite"/>
    </source>
</evidence>
<feature type="compositionally biased region" description="Basic residues" evidence="1">
    <location>
        <begin position="134"/>
        <end position="149"/>
    </location>
</feature>
<dbReference type="Proteomes" id="UP001469553">
    <property type="component" value="Unassembled WGS sequence"/>
</dbReference>
<organism evidence="2 3">
    <name type="scientific">Ameca splendens</name>
    <dbReference type="NCBI Taxonomy" id="208324"/>
    <lineage>
        <taxon>Eukaryota</taxon>
        <taxon>Metazoa</taxon>
        <taxon>Chordata</taxon>
        <taxon>Craniata</taxon>
        <taxon>Vertebrata</taxon>
        <taxon>Euteleostomi</taxon>
        <taxon>Actinopterygii</taxon>
        <taxon>Neopterygii</taxon>
        <taxon>Teleostei</taxon>
        <taxon>Neoteleostei</taxon>
        <taxon>Acanthomorphata</taxon>
        <taxon>Ovalentaria</taxon>
        <taxon>Atherinomorphae</taxon>
        <taxon>Cyprinodontiformes</taxon>
        <taxon>Goodeidae</taxon>
        <taxon>Ameca</taxon>
    </lineage>
</organism>
<evidence type="ECO:0000313" key="3">
    <source>
        <dbReference type="Proteomes" id="UP001469553"/>
    </source>
</evidence>
<protein>
    <submittedName>
        <fullName evidence="2">Uncharacterized protein</fullName>
    </submittedName>
</protein>
<proteinExistence type="predicted"/>
<dbReference type="EMBL" id="JAHRIP010028687">
    <property type="protein sequence ID" value="MEQ2290985.1"/>
    <property type="molecule type" value="Genomic_DNA"/>
</dbReference>
<comment type="caution">
    <text evidence="2">The sequence shown here is derived from an EMBL/GenBank/DDBJ whole genome shotgun (WGS) entry which is preliminary data.</text>
</comment>
<feature type="region of interest" description="Disordered" evidence="1">
    <location>
        <begin position="1"/>
        <end position="149"/>
    </location>
</feature>
<sequence>MHQPGNQAWQAIRSRPSTTRQLPQTQDMLHRPTHPTANHSPVVGARQGAEPQKEALEEGHHSLPRTGHHANPTPKLPEVPQDAGQPTLPHGTPCSTKQAGHPLHQSESTSQSTLHTARPRPPRRSLAPPNSFSHSKRSSSKRRSVNTVM</sequence>
<gene>
    <name evidence="2" type="ORF">AMECASPLE_008723</name>
</gene>
<feature type="compositionally biased region" description="Polar residues" evidence="1">
    <location>
        <begin position="105"/>
        <end position="115"/>
    </location>
</feature>
<name>A0ABV0YBF7_9TELE</name>
<feature type="compositionally biased region" description="Polar residues" evidence="1">
    <location>
        <begin position="1"/>
        <end position="27"/>
    </location>
</feature>
<keyword evidence="3" id="KW-1185">Reference proteome</keyword>